<reference evidence="2" key="1">
    <citation type="submission" date="2014-11" db="EMBL/GenBank/DDBJ databases">
        <title>Molecular phylogeny of cliff fern family Woodsiaceae with morphological implications.</title>
        <authorList>
            <person name="Shao Y.-Z."/>
            <person name="Wei R."/>
            <person name="Zhang X.-C."/>
        </authorList>
    </citation>
    <scope>NUCLEOTIDE SEQUENCE</scope>
</reference>
<evidence type="ECO:0000313" key="2">
    <source>
        <dbReference type="EMBL" id="CUC09709.1"/>
    </source>
</evidence>
<proteinExistence type="predicted"/>
<dbReference type="AlphaFoldDB" id="A0A0K6S7Y8"/>
<dbReference type="VEuPathDB" id="CryptoDB:Cvel_22937"/>
<protein>
    <submittedName>
        <fullName evidence="2">Uncharacterized protein</fullName>
    </submittedName>
</protein>
<organism evidence="2">
    <name type="scientific">Chromera velia CCMP2878</name>
    <dbReference type="NCBI Taxonomy" id="1169474"/>
    <lineage>
        <taxon>Eukaryota</taxon>
        <taxon>Sar</taxon>
        <taxon>Alveolata</taxon>
        <taxon>Colpodellida</taxon>
        <taxon>Chromeraceae</taxon>
        <taxon>Chromera</taxon>
    </lineage>
</organism>
<accession>A0A0K6S7Y8</accession>
<sequence>MTKLRASRFETKSLGLALDPDDATPGPGSYIKLNSFARDASTNKGFRDGPKGQQGGGQKDRERMSSLRACSAPSIPVHRQCFGFEEDDAGRLIRQPAPAEWMDGRGKDTAGPGHYDPRLDACAKRYDTACQSVLPETALRSPVLPAHDARWIFAAFPGFSRLEGGDDFDVRRSGKMHT</sequence>
<feature type="region of interest" description="Disordered" evidence="1">
    <location>
        <begin position="1"/>
        <end position="66"/>
    </location>
</feature>
<dbReference type="EMBL" id="CDMZ01001445">
    <property type="protein sequence ID" value="CUC09709.1"/>
    <property type="molecule type" value="Genomic_DNA"/>
</dbReference>
<gene>
    <name evidence="2" type="ORF">Cvel_22937.t2</name>
</gene>
<evidence type="ECO:0000256" key="1">
    <source>
        <dbReference type="SAM" id="MobiDB-lite"/>
    </source>
</evidence>
<name>A0A0K6S7Y8_9ALVE</name>